<name>A0AAV9WCC7_9PEZI</name>
<evidence type="ECO:0000313" key="2">
    <source>
        <dbReference type="EMBL" id="KAK6505830.1"/>
    </source>
</evidence>
<accession>A0AAV9WCC7</accession>
<feature type="signal peptide" evidence="1">
    <location>
        <begin position="1"/>
        <end position="19"/>
    </location>
</feature>
<reference evidence="2 3" key="1">
    <citation type="submission" date="2023-08" db="EMBL/GenBank/DDBJ databases">
        <authorList>
            <person name="Palmer J.M."/>
        </authorList>
    </citation>
    <scope>NUCLEOTIDE SEQUENCE [LARGE SCALE GENOMIC DNA]</scope>
    <source>
        <strain evidence="2 3">TWF481</strain>
    </source>
</reference>
<dbReference type="AlphaFoldDB" id="A0AAV9WCC7"/>
<organism evidence="2 3">
    <name type="scientific">Arthrobotrys musiformis</name>
    <dbReference type="NCBI Taxonomy" id="47236"/>
    <lineage>
        <taxon>Eukaryota</taxon>
        <taxon>Fungi</taxon>
        <taxon>Dikarya</taxon>
        <taxon>Ascomycota</taxon>
        <taxon>Pezizomycotina</taxon>
        <taxon>Orbiliomycetes</taxon>
        <taxon>Orbiliales</taxon>
        <taxon>Orbiliaceae</taxon>
        <taxon>Arthrobotrys</taxon>
    </lineage>
</organism>
<comment type="caution">
    <text evidence="2">The sequence shown here is derived from an EMBL/GenBank/DDBJ whole genome shotgun (WGS) entry which is preliminary data.</text>
</comment>
<keyword evidence="3" id="KW-1185">Reference proteome</keyword>
<sequence length="153" mass="15901">MRLTSLLTTLTLVAASLSAITIELAADGVGFSAINRPDLGKRTGSGGCNRDNCLRAMTARISTATSFCHSFTTAVVTQTTGLGPWQTQCANNPSRVSSACTCLIPPPAPTCAPLGGHCTLWNFIQTCCDSPGACVGCKSCYFPESDPNDGFCL</sequence>
<dbReference type="EMBL" id="JAVHJL010000004">
    <property type="protein sequence ID" value="KAK6505830.1"/>
    <property type="molecule type" value="Genomic_DNA"/>
</dbReference>
<proteinExistence type="predicted"/>
<gene>
    <name evidence="2" type="ORF">TWF481_007721</name>
</gene>
<dbReference type="Proteomes" id="UP001370758">
    <property type="component" value="Unassembled WGS sequence"/>
</dbReference>
<evidence type="ECO:0000313" key="3">
    <source>
        <dbReference type="Proteomes" id="UP001370758"/>
    </source>
</evidence>
<evidence type="ECO:0000256" key="1">
    <source>
        <dbReference type="SAM" id="SignalP"/>
    </source>
</evidence>
<keyword evidence="1" id="KW-0732">Signal</keyword>
<protein>
    <submittedName>
        <fullName evidence="2">Uncharacterized protein</fullName>
    </submittedName>
</protein>
<feature type="chain" id="PRO_5043743254" evidence="1">
    <location>
        <begin position="20"/>
        <end position="153"/>
    </location>
</feature>